<feature type="transmembrane region" description="Helical" evidence="14">
    <location>
        <begin position="128"/>
        <end position="146"/>
    </location>
</feature>
<feature type="transmembrane region" description="Helical" evidence="14">
    <location>
        <begin position="85"/>
        <end position="107"/>
    </location>
</feature>
<evidence type="ECO:0000256" key="5">
    <source>
        <dbReference type="ARBA" id="ARBA00022475"/>
    </source>
</evidence>
<dbReference type="OrthoDB" id="9783937at2"/>
<keyword evidence="7" id="KW-0862">Zinc</keyword>
<dbReference type="GO" id="GO:0010043">
    <property type="term" value="P:response to zinc ion"/>
    <property type="evidence" value="ECO:0007669"/>
    <property type="project" value="TreeGrafter"/>
</dbReference>
<feature type="transmembrane region" description="Helical" evidence="14">
    <location>
        <begin position="210"/>
        <end position="231"/>
    </location>
</feature>
<evidence type="ECO:0000256" key="8">
    <source>
        <dbReference type="ARBA" id="ARBA00022906"/>
    </source>
</evidence>
<evidence type="ECO:0000313" key="15">
    <source>
        <dbReference type="EMBL" id="BAS68071.1"/>
    </source>
</evidence>
<evidence type="ECO:0000256" key="11">
    <source>
        <dbReference type="ARBA" id="ARBA00023136"/>
    </source>
</evidence>
<protein>
    <recommendedName>
        <fullName evidence="12">High-affinity zinc uptake system membrane protein ZnuB</fullName>
    </recommendedName>
</protein>
<keyword evidence="9 14" id="KW-1133">Transmembrane helix</keyword>
<evidence type="ECO:0000256" key="13">
    <source>
        <dbReference type="RuleBase" id="RU003943"/>
    </source>
</evidence>
<feature type="transmembrane region" description="Helical" evidence="14">
    <location>
        <begin position="166"/>
        <end position="198"/>
    </location>
</feature>
<gene>
    <name evidence="15" type="primary">znuB</name>
    <name evidence="15" type="ORF">BSEPE_1081</name>
</gene>
<dbReference type="AlphaFoldDB" id="A0A0N7KBI0"/>
<accession>A0A0N7KBI0</accession>
<proteinExistence type="inferred from homology"/>
<dbReference type="PROSITE" id="PS51257">
    <property type="entry name" value="PROKAR_LIPOPROTEIN"/>
    <property type="match status" value="1"/>
</dbReference>
<evidence type="ECO:0000256" key="12">
    <source>
        <dbReference type="ARBA" id="ARBA00040080"/>
    </source>
</evidence>
<feature type="transmembrane region" description="Helical" evidence="14">
    <location>
        <begin position="40"/>
        <end position="73"/>
    </location>
</feature>
<evidence type="ECO:0000256" key="6">
    <source>
        <dbReference type="ARBA" id="ARBA00022692"/>
    </source>
</evidence>
<organism evidence="15 16">
    <name type="scientific">endosymbiont of Bathymodiolus septemdierum str. Myojin knoll</name>
    <dbReference type="NCBI Taxonomy" id="1303921"/>
    <lineage>
        <taxon>Bacteria</taxon>
        <taxon>Pseudomonadati</taxon>
        <taxon>Pseudomonadota</taxon>
        <taxon>Gammaproteobacteria</taxon>
        <taxon>sulfur-oxidizing symbionts</taxon>
    </lineage>
</organism>
<dbReference type="InterPro" id="IPR037294">
    <property type="entry name" value="ABC_BtuC-like"/>
</dbReference>
<dbReference type="Proteomes" id="UP000067399">
    <property type="component" value="Chromosome"/>
</dbReference>
<dbReference type="KEGG" id="ebh:BSEPE_1081"/>
<evidence type="ECO:0000256" key="2">
    <source>
        <dbReference type="ARBA" id="ARBA00004651"/>
    </source>
</evidence>
<feature type="transmembrane region" description="Helical" evidence="14">
    <location>
        <begin position="237"/>
        <end position="257"/>
    </location>
</feature>
<keyword evidence="11 14" id="KW-0472">Membrane</keyword>
<comment type="subcellular location">
    <subcellularLocation>
        <location evidence="2 13">Cell membrane</location>
        <topology evidence="2 13">Multi-pass membrane protein</topology>
    </subcellularLocation>
</comment>
<dbReference type="GO" id="GO:0006829">
    <property type="term" value="P:zinc ion transport"/>
    <property type="evidence" value="ECO:0007669"/>
    <property type="project" value="UniProtKB-KW"/>
</dbReference>
<dbReference type="InterPro" id="IPR001626">
    <property type="entry name" value="ABC_TroCD"/>
</dbReference>
<keyword evidence="8" id="KW-0864">Zinc transport</keyword>
<dbReference type="EMBL" id="AP013042">
    <property type="protein sequence ID" value="BAS68071.1"/>
    <property type="molecule type" value="Genomic_DNA"/>
</dbReference>
<dbReference type="Pfam" id="PF00950">
    <property type="entry name" value="ABC-3"/>
    <property type="match status" value="1"/>
</dbReference>
<reference evidence="15 16" key="1">
    <citation type="journal article" date="2000" name="Mar. Ecol. Prog. Ser.">
        <title>Phylogenetic characterization of endosymbionts in three hydrothermal vent mussels: influence on host distributions.</title>
        <authorList>
            <person name="Fujiwara Y."/>
            <person name="Takai K."/>
            <person name="Uematsu K."/>
            <person name="Tsuchida S."/>
            <person name="Hunt J.C."/>
            <person name="Hashimoto J."/>
        </authorList>
    </citation>
    <scope>NUCLEOTIDE SEQUENCE [LARGE SCALE GENOMIC DNA]</scope>
    <source>
        <strain evidence="15 16">Myojin Knoll</strain>
    </source>
</reference>
<dbReference type="GO" id="GO:0043190">
    <property type="term" value="C:ATP-binding cassette (ABC) transporter complex"/>
    <property type="evidence" value="ECO:0007669"/>
    <property type="project" value="InterPro"/>
</dbReference>
<evidence type="ECO:0000256" key="9">
    <source>
        <dbReference type="ARBA" id="ARBA00022989"/>
    </source>
</evidence>
<reference evidence="15 16" key="2">
    <citation type="journal article" date="2016" name="ISME J.">
        <title>Heterogeneous composition of key metabolic gene clusters in a vent mussel symbiont population.</title>
        <authorList>
            <person name="Ikuta T."/>
            <person name="Takaki Y."/>
            <person name="Nagai Y."/>
            <person name="Shimamura S."/>
            <person name="Tsuda M."/>
            <person name="Kawagucci S."/>
            <person name="Aoki Y."/>
            <person name="Inoue K."/>
            <person name="Teruya M."/>
            <person name="Satou K."/>
            <person name="Teruya K."/>
            <person name="Shimoji M."/>
            <person name="Tamotsu H."/>
            <person name="Hirano T."/>
            <person name="Maruyama T."/>
            <person name="Yoshida T."/>
        </authorList>
    </citation>
    <scope>NUCLEOTIDE SEQUENCE [LARGE SCALE GENOMIC DNA]</scope>
    <source>
        <strain evidence="15 16">Myojin Knoll</strain>
    </source>
</reference>
<dbReference type="GO" id="GO:0055085">
    <property type="term" value="P:transmembrane transport"/>
    <property type="evidence" value="ECO:0007669"/>
    <property type="project" value="InterPro"/>
</dbReference>
<feature type="transmembrane region" description="Helical" evidence="14">
    <location>
        <begin position="6"/>
        <end position="28"/>
    </location>
</feature>
<evidence type="ECO:0000256" key="1">
    <source>
        <dbReference type="ARBA" id="ARBA00002313"/>
    </source>
</evidence>
<evidence type="ECO:0000256" key="4">
    <source>
        <dbReference type="ARBA" id="ARBA00022448"/>
    </source>
</evidence>
<dbReference type="Gene3D" id="1.10.3470.10">
    <property type="entry name" value="ABC transporter involved in vitamin B12 uptake, BtuC"/>
    <property type="match status" value="1"/>
</dbReference>
<evidence type="ECO:0000256" key="10">
    <source>
        <dbReference type="ARBA" id="ARBA00023065"/>
    </source>
</evidence>
<dbReference type="RefSeq" id="WP_066044920.1">
    <property type="nucleotide sequence ID" value="NZ_AP013042.1"/>
</dbReference>
<sequence>MEGFILRAVLAAVGISIIAGSLGCFVIWKRMSYFSDSISHSALLGVSLGLVSGLGLHFGLIVVGITFAILIVILQQRQFLSNDAILGIFSHISLSLGIVILALVGGANTDYFSLLFGDILSISNQDIIWIYAILILVGTLLITFWQRLLLLTLNEDLGVASGLNKILYQILFMLMIALTVSVSVQIVGVLLITSLLIIPPAIARVFSNSPAQMVLFSILTSIIAVIIGLSGSMYYDIATGPTIVIALGALFITSQVLPTQSRV</sequence>
<evidence type="ECO:0000256" key="7">
    <source>
        <dbReference type="ARBA" id="ARBA00022833"/>
    </source>
</evidence>
<keyword evidence="5" id="KW-1003">Cell membrane</keyword>
<keyword evidence="10" id="KW-0406">Ion transport</keyword>
<dbReference type="PANTHER" id="PTHR30477:SF23">
    <property type="entry name" value="HIGH-AFFINITY ZINC UPTAKE SYSTEM MEMBRANE PROTEIN ZNUB"/>
    <property type="match status" value="1"/>
</dbReference>
<keyword evidence="4 13" id="KW-0813">Transport</keyword>
<dbReference type="PANTHER" id="PTHR30477">
    <property type="entry name" value="ABC-TRANSPORTER METAL-BINDING PROTEIN"/>
    <property type="match status" value="1"/>
</dbReference>
<keyword evidence="6 13" id="KW-0812">Transmembrane</keyword>
<evidence type="ECO:0000256" key="3">
    <source>
        <dbReference type="ARBA" id="ARBA00008034"/>
    </source>
</evidence>
<comment type="function">
    <text evidence="1">Involved in the high-affinity zinc uptake transport system.</text>
</comment>
<evidence type="ECO:0000256" key="14">
    <source>
        <dbReference type="SAM" id="Phobius"/>
    </source>
</evidence>
<keyword evidence="16" id="KW-1185">Reference proteome</keyword>
<dbReference type="STRING" id="1303921.BSEPE_1081"/>
<comment type="similarity">
    <text evidence="3 13">Belongs to the ABC-3 integral membrane protein family.</text>
</comment>
<name>A0A0N7KBI0_9GAMM</name>
<evidence type="ECO:0000313" key="16">
    <source>
        <dbReference type="Proteomes" id="UP000067399"/>
    </source>
</evidence>
<dbReference type="SUPFAM" id="SSF81345">
    <property type="entry name" value="ABC transporter involved in vitamin B12 uptake, BtuC"/>
    <property type="match status" value="1"/>
</dbReference>